<evidence type="ECO:0000313" key="2">
    <source>
        <dbReference type="Proteomes" id="UP000242972"/>
    </source>
</evidence>
<dbReference type="EMBL" id="PXYW01000009">
    <property type="protein sequence ID" value="PSR34352.1"/>
    <property type="molecule type" value="Genomic_DNA"/>
</dbReference>
<evidence type="ECO:0000313" key="1">
    <source>
        <dbReference type="EMBL" id="PSR34352.1"/>
    </source>
</evidence>
<evidence type="ECO:0008006" key="3">
    <source>
        <dbReference type="Google" id="ProtNLM"/>
    </source>
</evidence>
<dbReference type="Proteomes" id="UP000242972">
    <property type="component" value="Unassembled WGS sequence"/>
</dbReference>
<dbReference type="AlphaFoldDB" id="A0A2T2XIN1"/>
<comment type="caution">
    <text evidence="1">The sequence shown here is derived from an EMBL/GenBank/DDBJ whole genome shotgun (WGS) entry which is preliminary data.</text>
</comment>
<reference evidence="1 2" key="1">
    <citation type="journal article" date="2014" name="BMC Genomics">
        <title>Comparison of environmental and isolate Sulfobacillus genomes reveals diverse carbon, sulfur, nitrogen, and hydrogen metabolisms.</title>
        <authorList>
            <person name="Justice N.B."/>
            <person name="Norman A."/>
            <person name="Brown C.T."/>
            <person name="Singh A."/>
            <person name="Thomas B.C."/>
            <person name="Banfield J.F."/>
        </authorList>
    </citation>
    <scope>NUCLEOTIDE SEQUENCE [LARGE SCALE GENOMIC DNA]</scope>
    <source>
        <strain evidence="1">AMDSBA4</strain>
    </source>
</reference>
<sequence length="289" mass="32131">MASSFNITIIRPPGYVHSDAFREVAETVRFGLSNLGYAVELSENQITETPRTIVFGAHLLDRGVVGQLPPATILYNLEQIDPKSEWLQGSLLELIRRHITWDYSPQNIARLTSAGWGHRLIHVPIGYVPQMTRIVSTPVQDVDVLFYGSVNARRQAVLDALRASGLRVATAFGVYGRERDQLIARAKIVLNIHYYEAAVPETVRLSYLFANQKAVVSETGPMEDLGILAHAAVYVPYGQLTRTCIALVTQDALRKQLEQQAIKVMRQVKEEAILASALAQCRTLSHRSG</sequence>
<organism evidence="1 2">
    <name type="scientific">Sulfobacillus benefaciens</name>
    <dbReference type="NCBI Taxonomy" id="453960"/>
    <lineage>
        <taxon>Bacteria</taxon>
        <taxon>Bacillati</taxon>
        <taxon>Bacillota</taxon>
        <taxon>Clostridia</taxon>
        <taxon>Eubacteriales</taxon>
        <taxon>Clostridiales Family XVII. Incertae Sedis</taxon>
        <taxon>Sulfobacillus</taxon>
    </lineage>
</organism>
<proteinExistence type="predicted"/>
<gene>
    <name evidence="1" type="ORF">C7B46_05385</name>
</gene>
<accession>A0A2T2XIN1</accession>
<name>A0A2T2XIN1_9FIRM</name>
<protein>
    <recommendedName>
        <fullName evidence="3">Glycosyltransferase family 1 protein</fullName>
    </recommendedName>
</protein>